<evidence type="ECO:0000313" key="3">
    <source>
        <dbReference type="Proteomes" id="UP000054324"/>
    </source>
</evidence>
<dbReference type="GeneID" id="20317678"/>
<protein>
    <recommendedName>
        <fullName evidence="4">Reverse transcriptase domain-containing protein</fullName>
    </recommendedName>
</protein>
<evidence type="ECO:0008006" key="4">
    <source>
        <dbReference type="Google" id="ProtNLM"/>
    </source>
</evidence>
<feature type="region of interest" description="Disordered" evidence="1">
    <location>
        <begin position="21"/>
        <end position="45"/>
    </location>
</feature>
<keyword evidence="3" id="KW-1185">Reference proteome</keyword>
<evidence type="ECO:0000256" key="1">
    <source>
        <dbReference type="SAM" id="MobiDB-lite"/>
    </source>
</evidence>
<dbReference type="CTD" id="20317678"/>
<dbReference type="EMBL" id="KL596668">
    <property type="protein sequence ID" value="KER30012.1"/>
    <property type="molecule type" value="Genomic_DNA"/>
</dbReference>
<evidence type="ECO:0000313" key="2">
    <source>
        <dbReference type="EMBL" id="KER30012.1"/>
    </source>
</evidence>
<dbReference type="OrthoDB" id="6247999at2759"/>
<gene>
    <name evidence="2" type="ORF">T265_03491</name>
</gene>
<accession>A0A074ZVV0</accession>
<sequence length="300" mass="34037">MEEARKAGNDRKLFQLIRATRPRKPPVSETMKRQNGTTISNKKERPDRWAEYFKQQLSWPPADTHLQPTGEVESWTVNVEPPTASEVYEYICSLRRHRAPGPDDLSPALFKDGGEVLSQRLSDLFACIWETESVPDNWGESVIVPAFKKGARSECGNHRGISLTKVVTRLTFVPLIADSNKRGIGPFEYIYLRKAVEEFSATFVAEFAANGFHTSLPSHYLTASGSLPPFAWLCEKSPSRKSVDRHTQHVAKPAQCMQCDQFIYRRWVISPEYHSTIFRIAYPVFPPDLGNAPKTSMVKH</sequence>
<dbReference type="KEGG" id="ovi:T265_03491"/>
<proteinExistence type="predicted"/>
<dbReference type="RefSeq" id="XP_009166255.1">
    <property type="nucleotide sequence ID" value="XM_009167991.1"/>
</dbReference>
<dbReference type="PANTHER" id="PTHR47510:SF3">
    <property type="entry name" value="ENDO_EXONUCLEASE_PHOSPHATASE DOMAIN-CONTAINING PROTEIN"/>
    <property type="match status" value="1"/>
</dbReference>
<reference evidence="2 3" key="1">
    <citation type="submission" date="2013-11" db="EMBL/GenBank/DDBJ databases">
        <title>Opisthorchis viverrini - life in the bile duct.</title>
        <authorList>
            <person name="Young N.D."/>
            <person name="Nagarajan N."/>
            <person name="Lin S.J."/>
            <person name="Korhonen P.K."/>
            <person name="Jex A.R."/>
            <person name="Hall R.S."/>
            <person name="Safavi-Hemami H."/>
            <person name="Kaewkong W."/>
            <person name="Bertrand D."/>
            <person name="Gao S."/>
            <person name="Seet Q."/>
            <person name="Wongkham S."/>
            <person name="Teh B.T."/>
            <person name="Wongkham C."/>
            <person name="Intapan P.M."/>
            <person name="Maleewong W."/>
            <person name="Yang X."/>
            <person name="Hu M."/>
            <person name="Wang Z."/>
            <person name="Hofmann A."/>
            <person name="Sternberg P.W."/>
            <person name="Tan P."/>
            <person name="Wang J."/>
            <person name="Gasser R.B."/>
        </authorList>
    </citation>
    <scope>NUCLEOTIDE SEQUENCE [LARGE SCALE GENOMIC DNA]</scope>
</reference>
<dbReference type="AlphaFoldDB" id="A0A074ZVV0"/>
<dbReference type="Proteomes" id="UP000054324">
    <property type="component" value="Unassembled WGS sequence"/>
</dbReference>
<name>A0A074ZVV0_OPIVI</name>
<dbReference type="PANTHER" id="PTHR47510">
    <property type="entry name" value="REVERSE TRANSCRIPTASE DOMAIN-CONTAINING PROTEIN"/>
    <property type="match status" value="1"/>
</dbReference>
<dbReference type="STRING" id="6198.A0A074ZVV0"/>
<organism evidence="2 3">
    <name type="scientific">Opisthorchis viverrini</name>
    <name type="common">Southeast Asian liver fluke</name>
    <dbReference type="NCBI Taxonomy" id="6198"/>
    <lineage>
        <taxon>Eukaryota</taxon>
        <taxon>Metazoa</taxon>
        <taxon>Spiralia</taxon>
        <taxon>Lophotrochozoa</taxon>
        <taxon>Platyhelminthes</taxon>
        <taxon>Trematoda</taxon>
        <taxon>Digenea</taxon>
        <taxon>Opisthorchiida</taxon>
        <taxon>Opisthorchiata</taxon>
        <taxon>Opisthorchiidae</taxon>
        <taxon>Opisthorchis</taxon>
    </lineage>
</organism>